<dbReference type="Pfam" id="PF02782">
    <property type="entry name" value="FGGY_C"/>
    <property type="match status" value="1"/>
</dbReference>
<dbReference type="Pfam" id="PF00140">
    <property type="entry name" value="Sigma70_r1_2"/>
    <property type="match status" value="1"/>
</dbReference>
<protein>
    <recommendedName>
        <fullName evidence="6">Carbohydrate kinase FGGY C-terminal domain-containing protein</fullName>
    </recommendedName>
</protein>
<dbReference type="InterPro" id="IPR050406">
    <property type="entry name" value="FGGY_Carb_Kinase"/>
</dbReference>
<feature type="domain" description="Carbohydrate kinase FGGY C-terminal" evidence="4">
    <location>
        <begin position="35"/>
        <end position="228"/>
    </location>
</feature>
<organism evidence="5">
    <name type="scientific">marine sediment metagenome</name>
    <dbReference type="NCBI Taxonomy" id="412755"/>
    <lineage>
        <taxon>unclassified sequences</taxon>
        <taxon>metagenomes</taxon>
        <taxon>ecological metagenomes</taxon>
    </lineage>
</organism>
<name>X1Q9E4_9ZZZZ</name>
<evidence type="ECO:0000256" key="2">
    <source>
        <dbReference type="ARBA" id="ARBA00022777"/>
    </source>
</evidence>
<reference evidence="5" key="1">
    <citation type="journal article" date="2014" name="Front. Microbiol.">
        <title>High frequency of phylogenetically diverse reductive dehalogenase-homologous genes in deep subseafloor sedimentary metagenomes.</title>
        <authorList>
            <person name="Kawai M."/>
            <person name="Futagami T."/>
            <person name="Toyoda A."/>
            <person name="Takaki Y."/>
            <person name="Nishi S."/>
            <person name="Hori S."/>
            <person name="Arai W."/>
            <person name="Tsubouchi T."/>
            <person name="Morono Y."/>
            <person name="Uchiyama I."/>
            <person name="Ito T."/>
            <person name="Fujiyama A."/>
            <person name="Inagaki F."/>
            <person name="Takami H."/>
        </authorList>
    </citation>
    <scope>NUCLEOTIDE SEQUENCE</scope>
    <source>
        <strain evidence="5">Expedition CK06-06</strain>
    </source>
</reference>
<evidence type="ECO:0000259" key="4">
    <source>
        <dbReference type="Pfam" id="PF02782"/>
    </source>
</evidence>
<dbReference type="GO" id="GO:0006352">
    <property type="term" value="P:DNA-templated transcription initiation"/>
    <property type="evidence" value="ECO:0007669"/>
    <property type="project" value="InterPro"/>
</dbReference>
<dbReference type="AlphaFoldDB" id="X1Q9E4"/>
<feature type="non-terminal residue" evidence="5">
    <location>
        <position position="263"/>
    </location>
</feature>
<feature type="domain" description="RNA polymerase sigma-70 region 1.2" evidence="3">
    <location>
        <begin position="247"/>
        <end position="263"/>
    </location>
</feature>
<keyword evidence="2" id="KW-0418">Kinase</keyword>
<dbReference type="InterPro" id="IPR043129">
    <property type="entry name" value="ATPase_NBD"/>
</dbReference>
<proteinExistence type="predicted"/>
<comment type="caution">
    <text evidence="5">The sequence shown here is derived from an EMBL/GenBank/DDBJ whole genome shotgun (WGS) entry which is preliminary data.</text>
</comment>
<dbReference type="EMBL" id="BARV01026348">
    <property type="protein sequence ID" value="GAI39894.1"/>
    <property type="molecule type" value="Genomic_DNA"/>
</dbReference>
<keyword evidence="1" id="KW-0808">Transferase</keyword>
<dbReference type="GO" id="GO:0016301">
    <property type="term" value="F:kinase activity"/>
    <property type="evidence" value="ECO:0007669"/>
    <property type="project" value="UniProtKB-KW"/>
</dbReference>
<dbReference type="InterPro" id="IPR009042">
    <property type="entry name" value="RNA_pol_sigma70_r1_2"/>
</dbReference>
<accession>X1Q9E4</accession>
<dbReference type="GO" id="GO:0005975">
    <property type="term" value="P:carbohydrate metabolic process"/>
    <property type="evidence" value="ECO:0007669"/>
    <property type="project" value="InterPro"/>
</dbReference>
<evidence type="ECO:0000259" key="3">
    <source>
        <dbReference type="Pfam" id="PF00140"/>
    </source>
</evidence>
<gene>
    <name evidence="5" type="ORF">S06H3_42587</name>
</gene>
<sequence length="263" mass="28364">EKSGFAEGTPIVTGAGDQNSAAVGAGLVDNGCISISMGTAGNANAYIDRPFRDPKGKIMVVNHAIYGKWQLEGHQAGAAGVYRWFRDEIGRYEKYIALKNNKNVYELLNKLIEDTPAGSRGLIFLPFLASAAAPRWNPDARGVLAGLAFAHDRGCLARAFIEGITLEMKDILKSLSTSGINLENVIIQGGSTKSKIWNQIQSDMYNLPVKTLKFTDAAVMGAAIMAGVGSGIFTRKLDLTIKSPTNDPVRMYLKEIGKVRLLT</sequence>
<dbReference type="InterPro" id="IPR018485">
    <property type="entry name" value="FGGY_C"/>
</dbReference>
<evidence type="ECO:0008006" key="6">
    <source>
        <dbReference type="Google" id="ProtNLM"/>
    </source>
</evidence>
<evidence type="ECO:0000256" key="1">
    <source>
        <dbReference type="ARBA" id="ARBA00022679"/>
    </source>
</evidence>
<dbReference type="PANTHER" id="PTHR43095">
    <property type="entry name" value="SUGAR KINASE"/>
    <property type="match status" value="1"/>
</dbReference>
<evidence type="ECO:0000313" key="5">
    <source>
        <dbReference type="EMBL" id="GAI39894.1"/>
    </source>
</evidence>
<dbReference type="Gene3D" id="3.30.420.40">
    <property type="match status" value="1"/>
</dbReference>
<dbReference type="GO" id="GO:0003677">
    <property type="term" value="F:DNA binding"/>
    <property type="evidence" value="ECO:0007669"/>
    <property type="project" value="InterPro"/>
</dbReference>
<dbReference type="GO" id="GO:0016987">
    <property type="term" value="F:sigma factor activity"/>
    <property type="evidence" value="ECO:0007669"/>
    <property type="project" value="InterPro"/>
</dbReference>
<feature type="non-terminal residue" evidence="5">
    <location>
        <position position="1"/>
    </location>
</feature>
<dbReference type="SUPFAM" id="SSF53067">
    <property type="entry name" value="Actin-like ATPase domain"/>
    <property type="match status" value="1"/>
</dbReference>
<dbReference type="PANTHER" id="PTHR43095:SF5">
    <property type="entry name" value="XYLULOSE KINASE"/>
    <property type="match status" value="1"/>
</dbReference>